<name>A0A545AHF9_9ACTN</name>
<feature type="region of interest" description="Disordered" evidence="1">
    <location>
        <begin position="19"/>
        <end position="71"/>
    </location>
</feature>
<reference evidence="2 3" key="1">
    <citation type="submission" date="2019-07" db="EMBL/GenBank/DDBJ databases">
        <title>Cryptosporangium phraense sp. nov., isolated from plant litter.</title>
        <authorList>
            <person name="Suriyachadkun C."/>
        </authorList>
    </citation>
    <scope>NUCLEOTIDE SEQUENCE [LARGE SCALE GENOMIC DNA]</scope>
    <source>
        <strain evidence="2 3">A-T 5661</strain>
    </source>
</reference>
<dbReference type="OrthoDB" id="4546548at2"/>
<evidence type="ECO:0000313" key="3">
    <source>
        <dbReference type="Proteomes" id="UP000317982"/>
    </source>
</evidence>
<dbReference type="EMBL" id="VIRS01000034">
    <property type="protein sequence ID" value="TQS40764.1"/>
    <property type="molecule type" value="Genomic_DNA"/>
</dbReference>
<protein>
    <submittedName>
        <fullName evidence="2">Transposase</fullName>
    </submittedName>
</protein>
<evidence type="ECO:0000313" key="2">
    <source>
        <dbReference type="EMBL" id="TQS40764.1"/>
    </source>
</evidence>
<evidence type="ECO:0000256" key="1">
    <source>
        <dbReference type="SAM" id="MobiDB-lite"/>
    </source>
</evidence>
<feature type="compositionally biased region" description="Basic and acidic residues" evidence="1">
    <location>
        <begin position="45"/>
        <end position="54"/>
    </location>
</feature>
<keyword evidence="3" id="KW-1185">Reference proteome</keyword>
<proteinExistence type="predicted"/>
<gene>
    <name evidence="2" type="ORF">FL583_32895</name>
</gene>
<dbReference type="AlphaFoldDB" id="A0A545AHF9"/>
<organism evidence="2 3">
    <name type="scientific">Cryptosporangium phraense</name>
    <dbReference type="NCBI Taxonomy" id="2593070"/>
    <lineage>
        <taxon>Bacteria</taxon>
        <taxon>Bacillati</taxon>
        <taxon>Actinomycetota</taxon>
        <taxon>Actinomycetes</taxon>
        <taxon>Cryptosporangiales</taxon>
        <taxon>Cryptosporangiaceae</taxon>
        <taxon>Cryptosporangium</taxon>
    </lineage>
</organism>
<comment type="caution">
    <text evidence="2">The sequence shown here is derived from an EMBL/GenBank/DDBJ whole genome shotgun (WGS) entry which is preliminary data.</text>
</comment>
<accession>A0A545AHF9</accession>
<feature type="compositionally biased region" description="Basic and acidic residues" evidence="1">
    <location>
        <begin position="24"/>
        <end position="33"/>
    </location>
</feature>
<dbReference type="InParanoid" id="A0A545AHF9"/>
<sequence length="104" mass="11936">MTIRSSCRCWMRCRCPGRPRKRPDRVVADRPSLDPRCGAARSPRRSPERSDQVARRAAKGSAGSRPPVFDPVINRQRNLVERCFNRLEQFRAIANRYAERALAA</sequence>
<dbReference type="Proteomes" id="UP000317982">
    <property type="component" value="Unassembled WGS sequence"/>
</dbReference>